<dbReference type="InterPro" id="IPR017896">
    <property type="entry name" value="4Fe4S_Fe-S-bd"/>
</dbReference>
<dbReference type="InterPro" id="IPR024185">
    <property type="entry name" value="FTHF_cligase-like_sf"/>
</dbReference>
<evidence type="ECO:0000313" key="11">
    <source>
        <dbReference type="Proteomes" id="UP000317238"/>
    </source>
</evidence>
<dbReference type="Pfam" id="PF02589">
    <property type="entry name" value="LUD_dom"/>
    <property type="match status" value="1"/>
</dbReference>
<dbReference type="Proteomes" id="UP000317238">
    <property type="component" value="Unassembled WGS sequence"/>
</dbReference>
<dbReference type="Gene3D" id="1.10.1060.10">
    <property type="entry name" value="Alpha-helical ferredoxin"/>
    <property type="match status" value="1"/>
</dbReference>
<dbReference type="EMBL" id="SJPL01000001">
    <property type="protein sequence ID" value="TWT68429.1"/>
    <property type="molecule type" value="Genomic_DNA"/>
</dbReference>
<dbReference type="GO" id="GO:0006089">
    <property type="term" value="P:lactate metabolic process"/>
    <property type="evidence" value="ECO:0007669"/>
    <property type="project" value="InterPro"/>
</dbReference>
<dbReference type="PANTHER" id="PTHR47153:SF2">
    <property type="entry name" value="LACTATE UTILIZATION PROTEIN B"/>
    <property type="match status" value="1"/>
</dbReference>
<dbReference type="Gene3D" id="3.40.50.10420">
    <property type="entry name" value="NagB/RpiA/CoA transferase-like"/>
    <property type="match status" value="1"/>
</dbReference>
<feature type="compositionally biased region" description="Polar residues" evidence="8">
    <location>
        <begin position="467"/>
        <end position="484"/>
    </location>
</feature>
<dbReference type="SUPFAM" id="SSF46548">
    <property type="entry name" value="alpha-helical ferredoxin"/>
    <property type="match status" value="1"/>
</dbReference>
<proteinExistence type="predicted"/>
<feature type="domain" description="4Fe-4S ferredoxin-type" evidence="9">
    <location>
        <begin position="297"/>
        <end position="327"/>
    </location>
</feature>
<dbReference type="InterPro" id="IPR003741">
    <property type="entry name" value="LUD_dom"/>
</dbReference>
<evidence type="ECO:0000256" key="8">
    <source>
        <dbReference type="SAM" id="MobiDB-lite"/>
    </source>
</evidence>
<dbReference type="GO" id="GO:0051539">
    <property type="term" value="F:4 iron, 4 sulfur cluster binding"/>
    <property type="evidence" value="ECO:0007669"/>
    <property type="project" value="UniProtKB-KW"/>
</dbReference>
<evidence type="ECO:0000256" key="5">
    <source>
        <dbReference type="ARBA" id="ARBA00022982"/>
    </source>
</evidence>
<name>A0A5C5Y0Q7_9PLAN</name>
<dbReference type="InterPro" id="IPR037171">
    <property type="entry name" value="NagB/RpiA_transferase-like"/>
</dbReference>
<dbReference type="Pfam" id="PF13183">
    <property type="entry name" value="Fer4_8"/>
    <property type="match status" value="1"/>
</dbReference>
<keyword evidence="6" id="KW-0408">Iron</keyword>
<evidence type="ECO:0000256" key="3">
    <source>
        <dbReference type="ARBA" id="ARBA00022723"/>
    </source>
</evidence>
<dbReference type="PANTHER" id="PTHR47153">
    <property type="entry name" value="LACTATE UTILIZATION PROTEIN B"/>
    <property type="match status" value="1"/>
</dbReference>
<keyword evidence="2" id="KW-0004">4Fe-4S</keyword>
<dbReference type="GO" id="GO:0046872">
    <property type="term" value="F:metal ion binding"/>
    <property type="evidence" value="ECO:0007669"/>
    <property type="project" value="UniProtKB-KW"/>
</dbReference>
<dbReference type="SUPFAM" id="SSF100950">
    <property type="entry name" value="NagB/RpiA/CoA transferase-like"/>
    <property type="match status" value="1"/>
</dbReference>
<feature type="domain" description="4Fe-4S ferredoxin-type" evidence="9">
    <location>
        <begin position="347"/>
        <end position="376"/>
    </location>
</feature>
<dbReference type="PROSITE" id="PS00198">
    <property type="entry name" value="4FE4S_FER_1"/>
    <property type="match status" value="2"/>
</dbReference>
<dbReference type="Pfam" id="PF11870">
    <property type="entry name" value="LutB_C"/>
    <property type="match status" value="1"/>
</dbReference>
<reference evidence="10 11" key="1">
    <citation type="submission" date="2019-02" db="EMBL/GenBank/DDBJ databases">
        <title>Deep-cultivation of Planctomycetes and their phenomic and genomic characterization uncovers novel biology.</title>
        <authorList>
            <person name="Wiegand S."/>
            <person name="Jogler M."/>
            <person name="Boedeker C."/>
            <person name="Pinto D."/>
            <person name="Vollmers J."/>
            <person name="Rivas-Marin E."/>
            <person name="Kohn T."/>
            <person name="Peeters S.H."/>
            <person name="Heuer A."/>
            <person name="Rast P."/>
            <person name="Oberbeckmann S."/>
            <person name="Bunk B."/>
            <person name="Jeske O."/>
            <person name="Meyerdierks A."/>
            <person name="Storesund J.E."/>
            <person name="Kallscheuer N."/>
            <person name="Luecker S."/>
            <person name="Lage O.M."/>
            <person name="Pohl T."/>
            <person name="Merkel B.J."/>
            <person name="Hornburger P."/>
            <person name="Mueller R.-W."/>
            <person name="Bruemmer F."/>
            <person name="Labrenz M."/>
            <person name="Spormann A.M."/>
            <person name="Op Den Camp H."/>
            <person name="Overmann J."/>
            <person name="Amann R."/>
            <person name="Jetten M.S.M."/>
            <person name="Mascher T."/>
            <person name="Medema M.H."/>
            <person name="Devos D.P."/>
            <person name="Kaster A.-K."/>
            <person name="Ovreas L."/>
            <person name="Rohde M."/>
            <person name="Galperin M.Y."/>
            <person name="Jogler C."/>
        </authorList>
    </citation>
    <scope>NUCLEOTIDE SEQUENCE [LARGE SCALE GENOMIC DNA]</scope>
    <source>
        <strain evidence="10 11">Pan14r</strain>
    </source>
</reference>
<keyword evidence="4" id="KW-0677">Repeat</keyword>
<dbReference type="InterPro" id="IPR024569">
    <property type="entry name" value="LutB_C"/>
</dbReference>
<dbReference type="InterPro" id="IPR004452">
    <property type="entry name" value="LutB/LldF"/>
</dbReference>
<evidence type="ECO:0000259" key="9">
    <source>
        <dbReference type="PROSITE" id="PS51379"/>
    </source>
</evidence>
<dbReference type="InterPro" id="IPR009051">
    <property type="entry name" value="Helical_ferredxn"/>
</dbReference>
<dbReference type="OrthoDB" id="9782337at2"/>
<dbReference type="PROSITE" id="PS51379">
    <property type="entry name" value="4FE4S_FER_2"/>
    <property type="match status" value="2"/>
</dbReference>
<evidence type="ECO:0000313" key="10">
    <source>
        <dbReference type="EMBL" id="TWT68429.1"/>
    </source>
</evidence>
<evidence type="ECO:0000256" key="2">
    <source>
        <dbReference type="ARBA" id="ARBA00022485"/>
    </source>
</evidence>
<dbReference type="InterPro" id="IPR017900">
    <property type="entry name" value="4Fe4S_Fe_S_CS"/>
</dbReference>
<comment type="caution">
    <text evidence="10">The sequence shown here is derived from an EMBL/GenBank/DDBJ whole genome shotgun (WGS) entry which is preliminary data.</text>
</comment>
<evidence type="ECO:0000256" key="6">
    <source>
        <dbReference type="ARBA" id="ARBA00023004"/>
    </source>
</evidence>
<dbReference type="RefSeq" id="WP_146438310.1">
    <property type="nucleotide sequence ID" value="NZ_SJPL01000001.1"/>
</dbReference>
<keyword evidence="7" id="KW-0411">Iron-sulfur</keyword>
<keyword evidence="11" id="KW-1185">Reference proteome</keyword>
<keyword evidence="1" id="KW-0813">Transport</keyword>
<evidence type="ECO:0000256" key="7">
    <source>
        <dbReference type="ARBA" id="ARBA00023014"/>
    </source>
</evidence>
<feature type="region of interest" description="Disordered" evidence="8">
    <location>
        <begin position="459"/>
        <end position="484"/>
    </location>
</feature>
<protein>
    <submittedName>
        <fullName evidence="10">Lactate utilization protein B</fullName>
    </submittedName>
</protein>
<keyword evidence="3" id="KW-0479">Metal-binding</keyword>
<sequence>MKLPIVDHPTAAKPFVTNEDRSHWHDDALWFVRVKRDRQASSVPEWEYLRERASAIKTHTIANLGDYLEQFERNATARGATVHWAADADEHNAIVLKILRHHGTQRIVKSKSMLTEECGLNPYLENNGIEVVDTDLGERIVQLREETPSHIVLPAIHIKKEEVGQTFHTHLGTDAGASDPQYLTEAARNHLRNKFLAGEVGITGVNFGIAETGGFVVCTNEGNADLGVSLPKVHIACMGIEKMIPSLADLSVFTRLLARSATGQPVTTYTSHFHGPKDDNSELHIVLVDNGRTRLRGNDTFRPAMHCIRCGACMNTCPVYRRSGGHSYRATVPGPIGSVLSPSRDAKSYKSLPYACSLCGSCSDVCPVKIPLHHQLLAWRGELVGNGLLPLSKRVAMKTASFLFQRPGLYRTAGSMGRTALRVLPHFVTHNRFNTWTKARELPKPPRESFRQWYIANRGNPQRRDSVNGNATTHANTRSNGDAS</sequence>
<accession>A0A5C5Y0Q7</accession>
<evidence type="ECO:0000256" key="1">
    <source>
        <dbReference type="ARBA" id="ARBA00022448"/>
    </source>
</evidence>
<keyword evidence="5" id="KW-0249">Electron transport</keyword>
<dbReference type="AlphaFoldDB" id="A0A5C5Y0Q7"/>
<organism evidence="10 11">
    <name type="scientific">Crateriforma conspicua</name>
    <dbReference type="NCBI Taxonomy" id="2527996"/>
    <lineage>
        <taxon>Bacteria</taxon>
        <taxon>Pseudomonadati</taxon>
        <taxon>Planctomycetota</taxon>
        <taxon>Planctomycetia</taxon>
        <taxon>Planctomycetales</taxon>
        <taxon>Planctomycetaceae</taxon>
        <taxon>Crateriforma</taxon>
    </lineage>
</organism>
<evidence type="ECO:0000256" key="4">
    <source>
        <dbReference type="ARBA" id="ARBA00022737"/>
    </source>
</evidence>
<gene>
    <name evidence="10" type="primary">lutB</name>
    <name evidence="10" type="ORF">Pan14r_06740</name>
</gene>